<organism evidence="3 4">
    <name type="scientific">Lacticaseibacillus paracasei</name>
    <name type="common">Lactobacillus paracasei</name>
    <dbReference type="NCBI Taxonomy" id="1597"/>
    <lineage>
        <taxon>Bacteria</taxon>
        <taxon>Bacillati</taxon>
        <taxon>Bacillota</taxon>
        <taxon>Bacilli</taxon>
        <taxon>Lactobacillales</taxon>
        <taxon>Lactobacillaceae</taxon>
        <taxon>Lacticaseibacillus</taxon>
    </lineage>
</organism>
<evidence type="ECO:0000313" key="4">
    <source>
        <dbReference type="Proteomes" id="UP000285532"/>
    </source>
</evidence>
<dbReference type="RefSeq" id="WP_128518853.1">
    <property type="nucleotide sequence ID" value="NZ_LKFU01000046.1"/>
</dbReference>
<proteinExistence type="predicted"/>
<evidence type="ECO:0000259" key="1">
    <source>
        <dbReference type="Pfam" id="PF06114"/>
    </source>
</evidence>
<feature type="domain" description="IrrE N-terminal-like" evidence="1">
    <location>
        <begin position="104"/>
        <end position="181"/>
    </location>
</feature>
<dbReference type="AlphaFoldDB" id="A0A422MCR9"/>
<accession>A0A422MCR9</accession>
<dbReference type="InterPro" id="IPR010359">
    <property type="entry name" value="IrrE_HExxH"/>
</dbReference>
<evidence type="ECO:0000259" key="2">
    <source>
        <dbReference type="Pfam" id="PF12773"/>
    </source>
</evidence>
<dbReference type="Proteomes" id="UP000285532">
    <property type="component" value="Unassembled WGS sequence"/>
</dbReference>
<dbReference type="EMBL" id="LKFU01000046">
    <property type="protein sequence ID" value="RND87399.1"/>
    <property type="molecule type" value="Genomic_DNA"/>
</dbReference>
<dbReference type="Gene3D" id="1.10.10.2910">
    <property type="match status" value="1"/>
</dbReference>
<gene>
    <name evidence="3" type="ORF">FAM18172_00923</name>
</gene>
<dbReference type="Pfam" id="PF06114">
    <property type="entry name" value="Peptidase_M78"/>
    <property type="match status" value="1"/>
</dbReference>
<comment type="caution">
    <text evidence="3">The sequence shown here is derived from an EMBL/GenBank/DDBJ whole genome shotgun (WGS) entry which is preliminary data.</text>
</comment>
<reference evidence="3 4" key="1">
    <citation type="journal article" date="2018" name="Front. Microbiol.">
        <title>Conversion of Methionine to Cysteine in Lactobacillus paracasei Depends on the Highly Mobile cysK-ctl-cysE Gene Cluster.</title>
        <authorList>
            <person name="Wuthrich D."/>
            <person name="Irmler S."/>
            <person name="Berthoud H."/>
            <person name="Guggenbuhl B."/>
            <person name="Eugster E."/>
            <person name="Bruggmann R."/>
        </authorList>
    </citation>
    <scope>NUCLEOTIDE SEQUENCE [LARGE SCALE GENOMIC DNA]</scope>
    <source>
        <strain evidence="3 4">FAM18172</strain>
    </source>
</reference>
<evidence type="ECO:0000313" key="3">
    <source>
        <dbReference type="EMBL" id="RND87399.1"/>
    </source>
</evidence>
<dbReference type="InterPro" id="IPR025874">
    <property type="entry name" value="DZR"/>
</dbReference>
<name>A0A422MCR9_LACPA</name>
<sequence>MSKNIRWTLARNRAIQTLGKFSIETFPLQLFKLIDKIPHLAIMSYLEMCKQLNEQAYSNNHISVDWVQEHLADGSQDAALLKMSNSKDTIILYNSDLFASGITKQRIRYSIAHEIGHFVLKHNFQTMIARDGLSSSEYIIYEKEADAFAATLLMPSSTFSNEVSVSKLREQYDVSKQAAEIMVDTLTKKPFALPSIRLQNFRLSKPRNYAIPSDPFSLLGFKYYAYCSNCRGLTGGSSPQVFCTYCGSKLKAISYEYDFFKIHELFGGQIMKYSEIKVDSSGHVDTCPRCQSDVHPNDFYCPICGTYLINQCTGMFETNDPFTMQSEHLNFELEENSGCGMKLPGYARFCTNCGAVSTFGFQDLLHPWRVEYAKKIQSDVTDITDQDLPF</sequence>
<protein>
    <submittedName>
        <fullName evidence="3">Double zinc ribbon</fullName>
    </submittedName>
</protein>
<feature type="domain" description="DZANK-type" evidence="2">
    <location>
        <begin position="227"/>
        <end position="305"/>
    </location>
</feature>
<dbReference type="Pfam" id="PF12773">
    <property type="entry name" value="DZR"/>
    <property type="match status" value="1"/>
</dbReference>